<dbReference type="EMBL" id="FBWK01000009">
    <property type="protein sequence ID" value="CUX12241.1"/>
    <property type="molecule type" value="Genomic_DNA"/>
</dbReference>
<proteinExistence type="predicted"/>
<organism evidence="2 3">
    <name type="scientific">Agrobacterium tomkonis CFBP 6623</name>
    <dbReference type="NCBI Taxonomy" id="1183432"/>
    <lineage>
        <taxon>Bacteria</taxon>
        <taxon>Pseudomonadati</taxon>
        <taxon>Pseudomonadota</taxon>
        <taxon>Alphaproteobacteria</taxon>
        <taxon>Hyphomicrobiales</taxon>
        <taxon>Rhizobiaceae</taxon>
        <taxon>Rhizobium/Agrobacterium group</taxon>
        <taxon>Agrobacterium</taxon>
        <taxon>Agrobacterium tumefaciens complex</taxon>
    </lineage>
</organism>
<evidence type="ECO:0000313" key="3">
    <source>
        <dbReference type="Proteomes" id="UP000191988"/>
    </source>
</evidence>
<dbReference type="InterPro" id="IPR006944">
    <property type="entry name" value="Phage/GTA_portal"/>
</dbReference>
<dbReference type="AlphaFoldDB" id="A0A1S7NVG6"/>
<evidence type="ECO:0000256" key="1">
    <source>
        <dbReference type="SAM" id="MobiDB-lite"/>
    </source>
</evidence>
<protein>
    <submittedName>
        <fullName evidence="2">Phage lambdaBa02, DNA replication protein</fullName>
    </submittedName>
</protein>
<dbReference type="RefSeq" id="WP_080841985.1">
    <property type="nucleotide sequence ID" value="NZ_LT009723.1"/>
</dbReference>
<gene>
    <name evidence="2" type="ORF">AGR3A_Cc170154</name>
</gene>
<dbReference type="STRING" id="1183432.AGR3A_Cc170154"/>
<sequence>MSWNPFKRTEKIETRDENLKDEDGFLAALWSGVSSGTVAISGAQALRVPAVANAVRVISEAAATLDIRIMERREDGTEEEDRNHPIGVLLRGDVNPWSAGFDLIRDLAADALTRDWGGLAYVNRVRGEIREIIRYQPQGISVTFDPWTGEPTYRINGQIVKPDSVVHVRGPFDKSPLTLAAEAIGAAKVMETHASNFFKNGATPGVVILNKKSLGDEGAKKMIAGWRKAFRQPSDSGKAAVLWDDADIKQLMLNSVDSQFIELRKFQIIEIARAFRVPPSMLFELDRATWSNSEQMGREFLTYTLEPWLRALETALGRALLTREDRKRYRISFDRDDLTRADLTSRATAISTLISAKVLNPNEARGWLDLGPYEGGNEYGNPHINPNDQKANLPADQEDGADTLKTDKEPKPDDAR</sequence>
<dbReference type="Gene3D" id="3.30.1120.70">
    <property type="match status" value="1"/>
</dbReference>
<keyword evidence="3" id="KW-1185">Reference proteome</keyword>
<feature type="region of interest" description="Disordered" evidence="1">
    <location>
        <begin position="376"/>
        <end position="416"/>
    </location>
</feature>
<accession>A0A1S7NVG6</accession>
<dbReference type="Gene3D" id="3.40.140.120">
    <property type="match status" value="1"/>
</dbReference>
<reference evidence="3" key="1">
    <citation type="submission" date="2016-01" db="EMBL/GenBank/DDBJ databases">
        <authorList>
            <person name="Regsiter A."/>
            <person name="william w."/>
        </authorList>
    </citation>
    <scope>NUCLEOTIDE SEQUENCE [LARGE SCALE GENOMIC DNA]</scope>
    <source>
        <strain evidence="3">CFBP 6623</strain>
    </source>
</reference>
<feature type="compositionally biased region" description="Basic and acidic residues" evidence="1">
    <location>
        <begin position="402"/>
        <end position="416"/>
    </location>
</feature>
<dbReference type="InterPro" id="IPR006427">
    <property type="entry name" value="Portal_HK97"/>
</dbReference>
<evidence type="ECO:0000313" key="2">
    <source>
        <dbReference type="EMBL" id="CUX12241.1"/>
    </source>
</evidence>
<dbReference type="NCBIfam" id="TIGR01537">
    <property type="entry name" value="portal_HK97"/>
    <property type="match status" value="1"/>
</dbReference>
<dbReference type="Pfam" id="PF04860">
    <property type="entry name" value="Phage_portal"/>
    <property type="match status" value="1"/>
</dbReference>
<dbReference type="Proteomes" id="UP000191988">
    <property type="component" value="Unassembled WGS sequence"/>
</dbReference>
<name>A0A1S7NVG6_9HYPH</name>
<dbReference type="Gene3D" id="1.20.1270.210">
    <property type="match status" value="1"/>
</dbReference>